<dbReference type="EnsemblMetazoa" id="ISCW018628-RA">
    <property type="protein sequence ID" value="ISCW018628-PA"/>
    <property type="gene ID" value="ISCW018628"/>
</dbReference>
<evidence type="ECO:0000313" key="4">
    <source>
        <dbReference type="Proteomes" id="UP000001555"/>
    </source>
</evidence>
<dbReference type="EMBL" id="ABJB010726779">
    <property type="status" value="NOT_ANNOTATED_CDS"/>
    <property type="molecule type" value="Genomic_DNA"/>
</dbReference>
<reference evidence="2 4" key="1">
    <citation type="submission" date="2008-03" db="EMBL/GenBank/DDBJ databases">
        <title>Annotation of Ixodes scapularis.</title>
        <authorList>
            <consortium name="Ixodes scapularis Genome Project Consortium"/>
            <person name="Caler E."/>
            <person name="Hannick L.I."/>
            <person name="Bidwell S."/>
            <person name="Joardar V."/>
            <person name="Thiagarajan M."/>
            <person name="Amedeo P."/>
            <person name="Galinsky K.J."/>
            <person name="Schobel S."/>
            <person name="Inman J."/>
            <person name="Hostetler J."/>
            <person name="Miller J."/>
            <person name="Hammond M."/>
            <person name="Megy K."/>
            <person name="Lawson D."/>
            <person name="Kodira C."/>
            <person name="Sutton G."/>
            <person name="Meyer J."/>
            <person name="Hill C.A."/>
            <person name="Birren B."/>
            <person name="Nene V."/>
            <person name="Collins F."/>
            <person name="Alarcon-Chaidez F."/>
            <person name="Wikel S."/>
            <person name="Strausberg R."/>
        </authorList>
    </citation>
    <scope>NUCLEOTIDE SEQUENCE [LARGE SCALE GENOMIC DNA]</scope>
    <source>
        <strain evidence="4">Wikel</strain>
        <strain evidence="2">Wikel colony</strain>
    </source>
</reference>
<dbReference type="EMBL" id="ABJB010849041">
    <property type="status" value="NOT_ANNOTATED_CDS"/>
    <property type="molecule type" value="Genomic_DNA"/>
</dbReference>
<feature type="region of interest" description="Disordered" evidence="1">
    <location>
        <begin position="32"/>
        <end position="51"/>
    </location>
</feature>
<dbReference type="EMBL" id="DS736258">
    <property type="protein sequence ID" value="EEC07232.1"/>
    <property type="molecule type" value="Genomic_DNA"/>
</dbReference>
<dbReference type="PaxDb" id="6945-B7PKW0"/>
<sequence length="244" mass="27002">PRLLSTRNPMNHQEGQEKARLVIASAAGAGTRARGVGRIPKGGRTEGPKEATSGERVVANQRGIARSRGILARSACCCPPRAWRGVRLLRLTEGLRPCRVGSGEEKLTKDVIAEFRLPCAAKLVLSQVQWYHVDLSRIENEDVRSRFVQCELDDDTQAFLDRSTEKSGWLGTQILHAVVRLFLGWFITKTSLNGCRVPISAWPTKNRGWFDVHQSGVIWGRGLSSDDPIELNDRSSEGFSRSVG</sequence>
<protein>
    <submittedName>
        <fullName evidence="2 3">Uncharacterized protein</fullName>
    </submittedName>
</protein>
<dbReference type="HOGENOM" id="CLU_1140383_0_0_1"/>
<dbReference type="EMBL" id="ABJB011064836">
    <property type="status" value="NOT_ANNOTATED_CDS"/>
    <property type="molecule type" value="Genomic_DNA"/>
</dbReference>
<dbReference type="PANTHER" id="PTHR12890:SF0">
    <property type="entry name" value="PROTEIN-L-HISTIDINE N-PROS-METHYLTRANSFERASE"/>
    <property type="match status" value="1"/>
</dbReference>
<dbReference type="EMBL" id="ABJB010014138">
    <property type="status" value="NOT_ANNOTATED_CDS"/>
    <property type="molecule type" value="Genomic_DNA"/>
</dbReference>
<dbReference type="EMBL" id="ABJB010476722">
    <property type="status" value="NOT_ANNOTATED_CDS"/>
    <property type="molecule type" value="Genomic_DNA"/>
</dbReference>
<dbReference type="EMBL" id="ABJB010455596">
    <property type="status" value="NOT_ANNOTATED_CDS"/>
    <property type="molecule type" value="Genomic_DNA"/>
</dbReference>
<evidence type="ECO:0000256" key="1">
    <source>
        <dbReference type="SAM" id="MobiDB-lite"/>
    </source>
</evidence>
<dbReference type="EMBL" id="ABJB011083874">
    <property type="status" value="NOT_ANNOTATED_CDS"/>
    <property type="molecule type" value="Genomic_DNA"/>
</dbReference>
<dbReference type="AlphaFoldDB" id="B7PKW0"/>
<dbReference type="STRING" id="6945.B7PKW0"/>
<evidence type="ECO:0000313" key="3">
    <source>
        <dbReference type="EnsemblMetazoa" id="ISCW018628-PA"/>
    </source>
</evidence>
<dbReference type="InParanoid" id="B7PKW0"/>
<dbReference type="EMBL" id="ABJB010741870">
    <property type="status" value="NOT_ANNOTATED_CDS"/>
    <property type="molecule type" value="Genomic_DNA"/>
</dbReference>
<dbReference type="PANTHER" id="PTHR12890">
    <property type="entry name" value="DREV PROTEIN"/>
    <property type="match status" value="1"/>
</dbReference>
<dbReference type="VEuPathDB" id="VectorBase:ISCW018628"/>
<keyword evidence="4" id="KW-1185">Reference proteome</keyword>
<dbReference type="GO" id="GO:0106370">
    <property type="term" value="F:protein-L-histidine N-pros-methyltransferase activity"/>
    <property type="evidence" value="ECO:0007669"/>
    <property type="project" value="InterPro"/>
</dbReference>
<name>B7PKW0_IXOSC</name>
<evidence type="ECO:0000313" key="2">
    <source>
        <dbReference type="EMBL" id="EEC07232.1"/>
    </source>
</evidence>
<proteinExistence type="predicted"/>
<dbReference type="EMBL" id="ABJB010236072">
    <property type="status" value="NOT_ANNOTATED_CDS"/>
    <property type="molecule type" value="Genomic_DNA"/>
</dbReference>
<dbReference type="EMBL" id="ABJB010556658">
    <property type="status" value="NOT_ANNOTATED_CDS"/>
    <property type="molecule type" value="Genomic_DNA"/>
</dbReference>
<reference evidence="3" key="2">
    <citation type="submission" date="2020-05" db="UniProtKB">
        <authorList>
            <consortium name="EnsemblMetazoa"/>
        </authorList>
    </citation>
    <scope>IDENTIFICATION</scope>
    <source>
        <strain evidence="3">wikel</strain>
    </source>
</reference>
<feature type="non-terminal residue" evidence="2">
    <location>
        <position position="1"/>
    </location>
</feature>
<dbReference type="Pfam" id="PF05219">
    <property type="entry name" value="DREV"/>
    <property type="match status" value="1"/>
</dbReference>
<dbReference type="VEuPathDB" id="VectorBase:ISCI018628"/>
<gene>
    <name evidence="2" type="ORF">IscW_ISCW018628</name>
</gene>
<dbReference type="Proteomes" id="UP000001555">
    <property type="component" value="Unassembled WGS sequence"/>
</dbReference>
<accession>B7PKW0</accession>
<dbReference type="VEuPathDB" id="VectorBase:ISCP_013264"/>
<dbReference type="OrthoDB" id="199041at2759"/>
<dbReference type="InterPro" id="IPR007884">
    <property type="entry name" value="METL9"/>
</dbReference>
<organism>
    <name type="scientific">Ixodes scapularis</name>
    <name type="common">Black-legged tick</name>
    <name type="synonym">Deer tick</name>
    <dbReference type="NCBI Taxonomy" id="6945"/>
    <lineage>
        <taxon>Eukaryota</taxon>
        <taxon>Metazoa</taxon>
        <taxon>Ecdysozoa</taxon>
        <taxon>Arthropoda</taxon>
        <taxon>Chelicerata</taxon>
        <taxon>Arachnida</taxon>
        <taxon>Acari</taxon>
        <taxon>Parasitiformes</taxon>
        <taxon>Ixodida</taxon>
        <taxon>Ixodoidea</taxon>
        <taxon>Ixodidae</taxon>
        <taxon>Ixodinae</taxon>
        <taxon>Ixodes</taxon>
    </lineage>
</organism>